<dbReference type="InterPro" id="IPR011042">
    <property type="entry name" value="6-blade_b-propeller_TolB-like"/>
</dbReference>
<proteinExistence type="predicted"/>
<gene>
    <name evidence="1" type="ORF">EDB95_1520</name>
</gene>
<dbReference type="Proteomes" id="UP000294498">
    <property type="component" value="Unassembled WGS sequence"/>
</dbReference>
<accession>A0A4R8DSV8</accession>
<dbReference type="OrthoDB" id="828283at2"/>
<dbReference type="EMBL" id="SODV01000001">
    <property type="protein sequence ID" value="TDX00495.1"/>
    <property type="molecule type" value="Genomic_DNA"/>
</dbReference>
<sequence length="387" mass="43607">MLFYIKRIEGLALMLIFVLLGCKGNKNHVPSPMVILHVTDSSTSWQSSDRLSDLITPIRFVPLERSEVANIGNVDKLLAIDDKFYILDKSSAKCVFIFSSDGKYLGTIGSPTSYKLPNDITYDAANRELWVLDGGNRKILRYSLEGNYHGDILLDFYCENFEFHGTGVGFIGGRQEDDLLLADTTGKKLTSDFPMNAINCLRLVDPLVKSDDTTAFFREYLNDTIYRIKDDWVYPAFYVDFGTHKFIPPKTTAPPGLHVLIPPASSMGQINHFLVSPSFVTFSFQYQGKALYAIYDRASKKLKTYSRSANNDLTFDKYPPYSIAARRDTFYALVQPYSLIPSLKNWSLDNAGLDSSEKLNLSRMIGISNGMTELSNPVIMAFTFNHL</sequence>
<organism evidence="1 2">
    <name type="scientific">Dinghuibacter silviterrae</name>
    <dbReference type="NCBI Taxonomy" id="1539049"/>
    <lineage>
        <taxon>Bacteria</taxon>
        <taxon>Pseudomonadati</taxon>
        <taxon>Bacteroidota</taxon>
        <taxon>Chitinophagia</taxon>
        <taxon>Chitinophagales</taxon>
        <taxon>Chitinophagaceae</taxon>
        <taxon>Dinghuibacter</taxon>
    </lineage>
</organism>
<dbReference type="PROSITE" id="PS51257">
    <property type="entry name" value="PROKAR_LIPOPROTEIN"/>
    <property type="match status" value="1"/>
</dbReference>
<keyword evidence="2" id="KW-1185">Reference proteome</keyword>
<dbReference type="AlphaFoldDB" id="A0A4R8DSV8"/>
<reference evidence="1 2" key="1">
    <citation type="submission" date="2019-03" db="EMBL/GenBank/DDBJ databases">
        <title>Genomic Encyclopedia of Type Strains, Phase IV (KMG-IV): sequencing the most valuable type-strain genomes for metagenomic binning, comparative biology and taxonomic classification.</title>
        <authorList>
            <person name="Goeker M."/>
        </authorList>
    </citation>
    <scope>NUCLEOTIDE SEQUENCE [LARGE SCALE GENOMIC DNA]</scope>
    <source>
        <strain evidence="1 2">DSM 100059</strain>
    </source>
</reference>
<evidence type="ECO:0000313" key="2">
    <source>
        <dbReference type="Proteomes" id="UP000294498"/>
    </source>
</evidence>
<comment type="caution">
    <text evidence="1">The sequence shown here is derived from an EMBL/GenBank/DDBJ whole genome shotgun (WGS) entry which is preliminary data.</text>
</comment>
<dbReference type="Pfam" id="PF17170">
    <property type="entry name" value="DUF5128"/>
    <property type="match status" value="1"/>
</dbReference>
<evidence type="ECO:0000313" key="1">
    <source>
        <dbReference type="EMBL" id="TDX00495.1"/>
    </source>
</evidence>
<dbReference type="Gene3D" id="2.120.10.30">
    <property type="entry name" value="TolB, C-terminal domain"/>
    <property type="match status" value="1"/>
</dbReference>
<dbReference type="SUPFAM" id="SSF63825">
    <property type="entry name" value="YWTD domain"/>
    <property type="match status" value="1"/>
</dbReference>
<name>A0A4R8DSV8_9BACT</name>
<protein>
    <submittedName>
        <fullName evidence="1">6-bladed beta-propeller protein</fullName>
    </submittedName>
</protein>
<dbReference type="RefSeq" id="WP_133992213.1">
    <property type="nucleotide sequence ID" value="NZ_SODV01000001.1"/>
</dbReference>